<name>A0A8J4R7K6_9ROSI</name>
<gene>
    <name evidence="16" type="ORF">CMV_008321</name>
</gene>
<comment type="caution">
    <text evidence="16">The sequence shown here is derived from an EMBL/GenBank/DDBJ whole genome shotgun (WGS) entry which is preliminary data.</text>
</comment>
<dbReference type="OrthoDB" id="2959108at2759"/>
<dbReference type="PANTHER" id="PTHR11081">
    <property type="entry name" value="FLAP ENDONUCLEASE FAMILY MEMBER"/>
    <property type="match status" value="1"/>
</dbReference>
<dbReference type="InterPro" id="IPR006086">
    <property type="entry name" value="XPG-I_dom"/>
</dbReference>
<evidence type="ECO:0000256" key="9">
    <source>
        <dbReference type="ARBA" id="ARBA00023204"/>
    </source>
</evidence>
<evidence type="ECO:0000256" key="2">
    <source>
        <dbReference type="ARBA" id="ARBA00004123"/>
    </source>
</evidence>
<keyword evidence="6" id="KW-0227">DNA damage</keyword>
<dbReference type="GO" id="GO:0009650">
    <property type="term" value="P:UV protection"/>
    <property type="evidence" value="ECO:0007669"/>
    <property type="project" value="UniProtKB-ARBA"/>
</dbReference>
<feature type="compositionally biased region" description="Basic and acidic residues" evidence="13">
    <location>
        <begin position="543"/>
        <end position="552"/>
    </location>
</feature>
<keyword evidence="4" id="KW-0479">Metal-binding</keyword>
<proteinExistence type="inferred from homology"/>
<dbReference type="Proteomes" id="UP000737018">
    <property type="component" value="Unassembled WGS sequence"/>
</dbReference>
<dbReference type="FunFam" id="3.40.50.1010:FF:000032">
    <property type="entry name" value="Flap endonuclease GEN-like 1"/>
    <property type="match status" value="1"/>
</dbReference>
<evidence type="ECO:0000256" key="8">
    <source>
        <dbReference type="ARBA" id="ARBA00022842"/>
    </source>
</evidence>
<dbReference type="InterPro" id="IPR036279">
    <property type="entry name" value="5-3_exonuclease_C_sf"/>
</dbReference>
<dbReference type="Gene3D" id="3.40.50.1010">
    <property type="entry name" value="5'-nuclease"/>
    <property type="match status" value="1"/>
</dbReference>
<evidence type="ECO:0000256" key="12">
    <source>
        <dbReference type="ARBA" id="ARBA00073453"/>
    </source>
</evidence>
<dbReference type="SUPFAM" id="SSF88723">
    <property type="entry name" value="PIN domain-like"/>
    <property type="match status" value="1"/>
</dbReference>
<dbReference type="InterPro" id="IPR006085">
    <property type="entry name" value="XPG_DNA_repair_N"/>
</dbReference>
<dbReference type="GO" id="GO:0017108">
    <property type="term" value="F:5'-flap endonuclease activity"/>
    <property type="evidence" value="ECO:0007669"/>
    <property type="project" value="TreeGrafter"/>
</dbReference>
<comment type="similarity">
    <text evidence="11">Belongs to the XPG/RAD2 endonuclease family. GEN subfamily.</text>
</comment>
<dbReference type="InterPro" id="IPR006084">
    <property type="entry name" value="XPG/Rad2"/>
</dbReference>
<evidence type="ECO:0000259" key="15">
    <source>
        <dbReference type="SMART" id="SM00485"/>
    </source>
</evidence>
<evidence type="ECO:0000256" key="1">
    <source>
        <dbReference type="ARBA" id="ARBA00001946"/>
    </source>
</evidence>
<dbReference type="GO" id="GO:0005634">
    <property type="term" value="C:nucleus"/>
    <property type="evidence" value="ECO:0007669"/>
    <property type="project" value="UniProtKB-SubCell"/>
</dbReference>
<dbReference type="GO" id="GO:0006281">
    <property type="term" value="P:DNA repair"/>
    <property type="evidence" value="ECO:0007669"/>
    <property type="project" value="UniProtKB-KW"/>
</dbReference>
<dbReference type="SUPFAM" id="SSF47807">
    <property type="entry name" value="5' to 3' exonuclease, C-terminal subdomain"/>
    <property type="match status" value="1"/>
</dbReference>
<evidence type="ECO:0000256" key="10">
    <source>
        <dbReference type="ARBA" id="ARBA00023242"/>
    </source>
</evidence>
<dbReference type="SMART" id="SM00485">
    <property type="entry name" value="XPGN"/>
    <property type="match status" value="1"/>
</dbReference>
<keyword evidence="10" id="KW-0539">Nucleus</keyword>
<evidence type="ECO:0000313" key="16">
    <source>
        <dbReference type="EMBL" id="KAF3967686.1"/>
    </source>
</evidence>
<dbReference type="Pfam" id="PF00867">
    <property type="entry name" value="XPG_I"/>
    <property type="match status" value="1"/>
</dbReference>
<organism evidence="16 17">
    <name type="scientific">Castanea mollissima</name>
    <name type="common">Chinese chestnut</name>
    <dbReference type="NCBI Taxonomy" id="60419"/>
    <lineage>
        <taxon>Eukaryota</taxon>
        <taxon>Viridiplantae</taxon>
        <taxon>Streptophyta</taxon>
        <taxon>Embryophyta</taxon>
        <taxon>Tracheophyta</taxon>
        <taxon>Spermatophyta</taxon>
        <taxon>Magnoliopsida</taxon>
        <taxon>eudicotyledons</taxon>
        <taxon>Gunneridae</taxon>
        <taxon>Pentapetalae</taxon>
        <taxon>rosids</taxon>
        <taxon>fabids</taxon>
        <taxon>Fagales</taxon>
        <taxon>Fagaceae</taxon>
        <taxon>Castanea</taxon>
    </lineage>
</organism>
<dbReference type="GO" id="GO:0046872">
    <property type="term" value="F:metal ion binding"/>
    <property type="evidence" value="ECO:0007669"/>
    <property type="project" value="UniProtKB-KW"/>
</dbReference>
<dbReference type="CDD" id="cd09869">
    <property type="entry name" value="PIN_GEN1"/>
    <property type="match status" value="1"/>
</dbReference>
<feature type="domain" description="XPG N-terminal" evidence="15">
    <location>
        <begin position="1"/>
        <end position="96"/>
    </location>
</feature>
<evidence type="ECO:0000256" key="6">
    <source>
        <dbReference type="ARBA" id="ARBA00022763"/>
    </source>
</evidence>
<comment type="cofactor">
    <cofactor evidence="1">
        <name>Mg(2+)</name>
        <dbReference type="ChEBI" id="CHEBI:18420"/>
    </cofactor>
</comment>
<dbReference type="PANTHER" id="PTHR11081:SF59">
    <property type="entry name" value="FI23547P1"/>
    <property type="match status" value="1"/>
</dbReference>
<comment type="subcellular location">
    <subcellularLocation>
        <location evidence="2">Nucleus</location>
    </subcellularLocation>
</comment>
<dbReference type="Pfam" id="PF00752">
    <property type="entry name" value="XPG_N"/>
    <property type="match status" value="1"/>
</dbReference>
<evidence type="ECO:0000259" key="14">
    <source>
        <dbReference type="SMART" id="SM00484"/>
    </source>
</evidence>
<keyword evidence="9" id="KW-0234">DNA repair</keyword>
<evidence type="ECO:0000256" key="13">
    <source>
        <dbReference type="SAM" id="MobiDB-lite"/>
    </source>
</evidence>
<dbReference type="FunFam" id="1.10.150.20:FF:000030">
    <property type="entry name" value="Flap endonuclease GEN-like 1"/>
    <property type="match status" value="1"/>
</dbReference>
<keyword evidence="5" id="KW-0255">Endonuclease</keyword>
<protein>
    <recommendedName>
        <fullName evidence="12">Flap endonuclease GEN-like 1</fullName>
    </recommendedName>
</protein>
<feature type="region of interest" description="Disordered" evidence="13">
    <location>
        <begin position="575"/>
        <end position="599"/>
    </location>
</feature>
<evidence type="ECO:0000256" key="5">
    <source>
        <dbReference type="ARBA" id="ARBA00022759"/>
    </source>
</evidence>
<dbReference type="SMART" id="SM00484">
    <property type="entry name" value="XPGI"/>
    <property type="match status" value="1"/>
</dbReference>
<dbReference type="Gene3D" id="1.10.150.20">
    <property type="entry name" value="5' to 3' exonuclease, C-terminal subdomain"/>
    <property type="match status" value="1"/>
</dbReference>
<feature type="domain" description="XPG-I" evidence="14">
    <location>
        <begin position="127"/>
        <end position="197"/>
    </location>
</feature>
<dbReference type="EMBL" id="JRKL02000864">
    <property type="protein sequence ID" value="KAF3967686.1"/>
    <property type="molecule type" value="Genomic_DNA"/>
</dbReference>
<keyword evidence="7" id="KW-0378">Hydrolase</keyword>
<keyword evidence="8" id="KW-0460">Magnesium</keyword>
<sequence length="699" mass="79168">MGVVGLWDLLKPYARLEGPDFLVNKRVAVDLSFWIVQHETAIKARVRNPHLRLTFFRTINLLSKFGAYPVFVTDGTPSPLKSRARIARFFHASGIDLSDLPVAEEGVSVERNTAFSKCVQECVELLELFGMPVVKAKGEAEALCAQLDSEGYVDACVTADNDAFLFGAKCVIKFVRPNSKEPFECYHMSDIEAGLGLKRKHLIAISLLVGNDHDLNGVQGIGLDTALRFVQAFSEDEILNRLHEIGSGDSPIFQGAIKSLDDCVPVSSGSSLKIKCSHCSLCGHPGSKRAHFKFSCEYCSTSNGEGCMKKPEGFKCDCSACDMDRREKEQKKQENWRIKVCNKIAMESDFPNDEIIKMYLCSNHGDFTEKVGPCISWGSPNTEMLVDFLAFHQHWEPSYIRRMMLPMLSTVFLREMAKNPVKTLLYGQYEFDSIQRLKIRYGHQFYVVKWKKAVPALGSIMNTILSEESDTQQDVVDVDESLDLGDESEGPSIHVEEGSSYLLTDENMDIVQAAFPEEVDRFLHEKELKESKRKKSSSLRSEGTNEKSELKSSRGVQLNITEFYRSTKVQIQLKPGEDLPRVSDSQGDGTSKEKRKLSNPNLSKSVRRRLLFNLWRRSQAENWRNFMALGFIRDWPRPFMIIEFVGDGWWDSLQILQNQPCGYLAFSQVDLTVVVVFGIFRLTLEILQISFGCDFQIRF</sequence>
<keyword evidence="17" id="KW-1185">Reference proteome</keyword>
<evidence type="ECO:0000256" key="11">
    <source>
        <dbReference type="ARBA" id="ARBA00038112"/>
    </source>
</evidence>
<dbReference type="InterPro" id="IPR029060">
    <property type="entry name" value="PIN-like_dom_sf"/>
</dbReference>
<keyword evidence="3" id="KW-0540">Nuclease</keyword>
<dbReference type="GO" id="GO:0009555">
    <property type="term" value="P:pollen development"/>
    <property type="evidence" value="ECO:0007669"/>
    <property type="project" value="TreeGrafter"/>
</dbReference>
<accession>A0A8J4R7K6</accession>
<dbReference type="PRINTS" id="PR00853">
    <property type="entry name" value="XPGRADSUPER"/>
</dbReference>
<evidence type="ECO:0000313" key="17">
    <source>
        <dbReference type="Proteomes" id="UP000737018"/>
    </source>
</evidence>
<reference evidence="16" key="1">
    <citation type="submission" date="2020-03" db="EMBL/GenBank/DDBJ databases">
        <title>Castanea mollissima Vanexum genome sequencing.</title>
        <authorList>
            <person name="Staton M."/>
        </authorList>
    </citation>
    <scope>NUCLEOTIDE SEQUENCE</scope>
    <source>
        <tissue evidence="16">Leaf</tissue>
    </source>
</reference>
<evidence type="ECO:0000256" key="3">
    <source>
        <dbReference type="ARBA" id="ARBA00022722"/>
    </source>
</evidence>
<evidence type="ECO:0000256" key="7">
    <source>
        <dbReference type="ARBA" id="ARBA00022801"/>
    </source>
</evidence>
<feature type="region of interest" description="Disordered" evidence="13">
    <location>
        <begin position="533"/>
        <end position="553"/>
    </location>
</feature>
<evidence type="ECO:0000256" key="4">
    <source>
        <dbReference type="ARBA" id="ARBA00022723"/>
    </source>
</evidence>
<dbReference type="AlphaFoldDB" id="A0A8J4R7K6"/>